<feature type="compositionally biased region" description="Basic residues" evidence="1">
    <location>
        <begin position="120"/>
        <end position="134"/>
    </location>
</feature>
<evidence type="ECO:0000256" key="1">
    <source>
        <dbReference type="SAM" id="MobiDB-lite"/>
    </source>
</evidence>
<proteinExistence type="predicted"/>
<keyword evidence="3" id="KW-1185">Reference proteome</keyword>
<gene>
    <name evidence="2" type="primary">RRP12_1</name>
    <name evidence="2" type="ORF">DERF_011637</name>
</gene>
<dbReference type="InterPro" id="IPR052087">
    <property type="entry name" value="RRP12"/>
</dbReference>
<name>A0A922HVT4_DERFA</name>
<feature type="compositionally biased region" description="Basic and acidic residues" evidence="1">
    <location>
        <begin position="73"/>
        <end position="82"/>
    </location>
</feature>
<evidence type="ECO:0000313" key="3">
    <source>
        <dbReference type="Proteomes" id="UP000790347"/>
    </source>
</evidence>
<feature type="region of interest" description="Disordered" evidence="1">
    <location>
        <begin position="114"/>
        <end position="134"/>
    </location>
</feature>
<evidence type="ECO:0000313" key="2">
    <source>
        <dbReference type="EMBL" id="KAH9506930.1"/>
    </source>
</evidence>
<organism evidence="2 3">
    <name type="scientific">Dermatophagoides farinae</name>
    <name type="common">American house dust mite</name>
    <dbReference type="NCBI Taxonomy" id="6954"/>
    <lineage>
        <taxon>Eukaryota</taxon>
        <taxon>Metazoa</taxon>
        <taxon>Ecdysozoa</taxon>
        <taxon>Arthropoda</taxon>
        <taxon>Chelicerata</taxon>
        <taxon>Arachnida</taxon>
        <taxon>Acari</taxon>
        <taxon>Acariformes</taxon>
        <taxon>Sarcoptiformes</taxon>
        <taxon>Astigmata</taxon>
        <taxon>Psoroptidia</taxon>
        <taxon>Analgoidea</taxon>
        <taxon>Pyroglyphidae</taxon>
        <taxon>Dermatophagoidinae</taxon>
        <taxon>Dermatophagoides</taxon>
    </lineage>
</organism>
<dbReference type="AlphaFoldDB" id="A0A922HVT4"/>
<comment type="caution">
    <text evidence="2">The sequence shown here is derived from an EMBL/GenBank/DDBJ whole genome shotgun (WGS) entry which is preliminary data.</text>
</comment>
<reference evidence="2" key="1">
    <citation type="submission" date="2013-05" db="EMBL/GenBank/DDBJ databases">
        <authorList>
            <person name="Yim A.K.Y."/>
            <person name="Chan T.F."/>
            <person name="Ji K.M."/>
            <person name="Liu X.Y."/>
            <person name="Zhou J.W."/>
            <person name="Li R.Q."/>
            <person name="Yang K.Y."/>
            <person name="Li J."/>
            <person name="Li M."/>
            <person name="Law P.T.W."/>
            <person name="Wu Y.L."/>
            <person name="Cai Z.L."/>
            <person name="Qin H."/>
            <person name="Bao Y."/>
            <person name="Leung R.K.K."/>
            <person name="Ng P.K.S."/>
            <person name="Zou J."/>
            <person name="Zhong X.J."/>
            <person name="Ran P.X."/>
            <person name="Zhong N.S."/>
            <person name="Liu Z.G."/>
            <person name="Tsui S.K.W."/>
        </authorList>
    </citation>
    <scope>NUCLEOTIDE SEQUENCE</scope>
    <source>
        <strain evidence="2">Derf</strain>
        <tissue evidence="2">Whole organism</tissue>
    </source>
</reference>
<feature type="compositionally biased region" description="Low complexity" evidence="1">
    <location>
        <begin position="1"/>
        <end position="47"/>
    </location>
</feature>
<dbReference type="EMBL" id="ASGP02000005">
    <property type="protein sequence ID" value="KAH9506930.1"/>
    <property type="molecule type" value="Genomic_DNA"/>
</dbReference>
<accession>A0A922HVT4</accession>
<dbReference type="Proteomes" id="UP000790347">
    <property type="component" value="Unassembled WGS sequence"/>
</dbReference>
<protein>
    <submittedName>
        <fullName evidence="2">Pre-rRNA processing protein</fullName>
    </submittedName>
</protein>
<sequence>MFFQKYRQNYKQQQQQQHNNDSSVDNNSNNNNNLPYGNDNKSTISSKKSTKSKKSSITNHHGGGGDVYRSKKASGDMKRRGLPDPYAYYPLNAMSLNRRKQLKQRGQLKAIVKSAQKGAAKGHHIRNKRRKTQK</sequence>
<dbReference type="PANTHER" id="PTHR48287:SF1">
    <property type="entry name" value="ARM REPEAT SUPERFAMILY PROTEIN"/>
    <property type="match status" value="1"/>
</dbReference>
<reference evidence="2" key="2">
    <citation type="journal article" date="2022" name="Res Sq">
        <title>Comparative Genomics Reveals Insights into the Divergent Evolution of Astigmatic Mites and Household Pest Adaptations.</title>
        <authorList>
            <person name="Xiong Q."/>
            <person name="Wan A.T.-Y."/>
            <person name="Liu X.-Y."/>
            <person name="Fung C.S.-H."/>
            <person name="Xiao X."/>
            <person name="Malainual N."/>
            <person name="Hou J."/>
            <person name="Wang L."/>
            <person name="Wang M."/>
            <person name="Yang K."/>
            <person name="Cui Y."/>
            <person name="Leung E."/>
            <person name="Nong W."/>
            <person name="Shin S.-K."/>
            <person name="Au S."/>
            <person name="Jeong K.Y."/>
            <person name="Chew F.T."/>
            <person name="Hui J."/>
            <person name="Leung T.F."/>
            <person name="Tungtrongchitr A."/>
            <person name="Zhong N."/>
            <person name="Liu Z."/>
            <person name="Tsui S."/>
        </authorList>
    </citation>
    <scope>NUCLEOTIDE SEQUENCE</scope>
    <source>
        <strain evidence="2">Derf</strain>
        <tissue evidence="2">Whole organism</tissue>
    </source>
</reference>
<feature type="region of interest" description="Disordered" evidence="1">
    <location>
        <begin position="1"/>
        <end position="86"/>
    </location>
</feature>
<dbReference type="PANTHER" id="PTHR48287">
    <property type="entry name" value="ARM REPEAT SUPERFAMILY PROTEIN"/>
    <property type="match status" value="1"/>
</dbReference>